<dbReference type="GO" id="GO:0044550">
    <property type="term" value="P:secondary metabolite biosynthetic process"/>
    <property type="evidence" value="ECO:0007669"/>
    <property type="project" value="TreeGrafter"/>
</dbReference>
<evidence type="ECO:0000259" key="3">
    <source>
        <dbReference type="Pfam" id="PF03959"/>
    </source>
</evidence>
<dbReference type="EMBL" id="FCQH01000014">
    <property type="protein sequence ID" value="CVL03429.1"/>
    <property type="molecule type" value="Genomic_DNA"/>
</dbReference>
<dbReference type="GeneID" id="65094442"/>
<comment type="similarity">
    <text evidence="1">Belongs to the LovG family.</text>
</comment>
<reference evidence="5" key="1">
    <citation type="journal article" date="2016" name="Genome Biol. Evol.">
        <title>Comparative 'omics' of the Fusarium fujikuroi species complex highlights differences in genetic potential and metabolite synthesis.</title>
        <authorList>
            <person name="Niehaus E.-M."/>
            <person name="Muensterkoetter M."/>
            <person name="Proctor R.H."/>
            <person name="Brown D.W."/>
            <person name="Sharon A."/>
            <person name="Idan Y."/>
            <person name="Oren-Young L."/>
            <person name="Sieber C.M."/>
            <person name="Novak O."/>
            <person name="Pencik A."/>
            <person name="Tarkowska D."/>
            <person name="Hromadova K."/>
            <person name="Freeman S."/>
            <person name="Maymon M."/>
            <person name="Elazar M."/>
            <person name="Youssef S.A."/>
            <person name="El-Shabrawy E.S.M."/>
            <person name="Shalaby A.B.A."/>
            <person name="Houterman P."/>
            <person name="Brock N.L."/>
            <person name="Burkhardt I."/>
            <person name="Tsavkelova E.A."/>
            <person name="Dickschat J.S."/>
            <person name="Galuszka P."/>
            <person name="Gueldener U."/>
            <person name="Tudzynski B."/>
        </authorList>
    </citation>
    <scope>NUCLEOTIDE SEQUENCE [LARGE SCALE GENOMIC DNA]</scope>
    <source>
        <strain evidence="5">MRC7560</strain>
    </source>
</reference>
<dbReference type="Gene3D" id="3.40.50.1820">
    <property type="entry name" value="alpha/beta hydrolase"/>
    <property type="match status" value="1"/>
</dbReference>
<dbReference type="Pfam" id="PF03959">
    <property type="entry name" value="FSH1"/>
    <property type="match status" value="1"/>
</dbReference>
<dbReference type="InterPro" id="IPR029058">
    <property type="entry name" value="AB_hydrolase_fold"/>
</dbReference>
<evidence type="ECO:0000313" key="4">
    <source>
        <dbReference type="EMBL" id="CVL03429.1"/>
    </source>
</evidence>
<comment type="caution">
    <text evidence="4">The sequence shown here is derived from an EMBL/GenBank/DDBJ whole genome shotgun (WGS) entry which is preliminary data.</text>
</comment>
<sequence length="272" mass="30541">MVPSQQDLFCSSRHIDSILPDESLLLPRLLCLHGGGTNALIFHAQCRAIRARLDRTFRFVFINAPYFSHPGPDVESVYAEWIPFRSWKRPGYVFDNDASQFSFTDNEEIEKIDQCLAVAMKKDDEAGATGPWVGLLGFSQGANMAASLLRRQQIRKPDANLGTPTAAVLEANFRFAVLMAGCGPLLWMRSDVTGDELEYEKSERLCLPTLHVHGLRDERIAKHRELVEFCRVDTARVLEWDGDHRIPIKSADVAELVDGIILTAQKTGVFLK</sequence>
<protein>
    <submittedName>
        <fullName evidence="4">Related to oxidoreductase</fullName>
    </submittedName>
</protein>
<dbReference type="PANTHER" id="PTHR48070">
    <property type="entry name" value="ESTERASE OVCA2"/>
    <property type="match status" value="1"/>
</dbReference>
<keyword evidence="2" id="KW-0378">Hydrolase</keyword>
<accession>A0A1L7TZG0</accession>
<keyword evidence="5" id="KW-1185">Reference proteome</keyword>
<dbReference type="Proteomes" id="UP000184255">
    <property type="component" value="Unassembled WGS sequence"/>
</dbReference>
<dbReference type="GO" id="GO:0005737">
    <property type="term" value="C:cytoplasm"/>
    <property type="evidence" value="ECO:0007669"/>
    <property type="project" value="TreeGrafter"/>
</dbReference>
<dbReference type="AlphaFoldDB" id="A0A1L7TZG0"/>
<dbReference type="VEuPathDB" id="FungiDB:FMAN_15199"/>
<proteinExistence type="inferred from homology"/>
<evidence type="ECO:0000313" key="5">
    <source>
        <dbReference type="Proteomes" id="UP000184255"/>
    </source>
</evidence>
<dbReference type="PANTHER" id="PTHR48070:SF3">
    <property type="entry name" value="ESTERASE DBAE-RELATED"/>
    <property type="match status" value="1"/>
</dbReference>
<dbReference type="GO" id="GO:0016787">
    <property type="term" value="F:hydrolase activity"/>
    <property type="evidence" value="ECO:0007669"/>
    <property type="project" value="UniProtKB-KW"/>
</dbReference>
<name>A0A1L7TZG0_FUSMA</name>
<dbReference type="InterPro" id="IPR050593">
    <property type="entry name" value="LovG"/>
</dbReference>
<evidence type="ECO:0000256" key="2">
    <source>
        <dbReference type="ARBA" id="ARBA00022801"/>
    </source>
</evidence>
<organism evidence="4 5">
    <name type="scientific">Fusarium mangiferae</name>
    <name type="common">Mango malformation disease fungus</name>
    <dbReference type="NCBI Taxonomy" id="192010"/>
    <lineage>
        <taxon>Eukaryota</taxon>
        <taxon>Fungi</taxon>
        <taxon>Dikarya</taxon>
        <taxon>Ascomycota</taxon>
        <taxon>Pezizomycotina</taxon>
        <taxon>Sordariomycetes</taxon>
        <taxon>Hypocreomycetidae</taxon>
        <taxon>Hypocreales</taxon>
        <taxon>Nectriaceae</taxon>
        <taxon>Fusarium</taxon>
        <taxon>Fusarium fujikuroi species complex</taxon>
    </lineage>
</organism>
<gene>
    <name evidence="4" type="ORF">FMAN_15199</name>
</gene>
<dbReference type="SUPFAM" id="SSF53474">
    <property type="entry name" value="alpha/beta-Hydrolases"/>
    <property type="match status" value="1"/>
</dbReference>
<dbReference type="GO" id="GO:0005634">
    <property type="term" value="C:nucleus"/>
    <property type="evidence" value="ECO:0007669"/>
    <property type="project" value="TreeGrafter"/>
</dbReference>
<dbReference type="InterPro" id="IPR005645">
    <property type="entry name" value="FSH-like_dom"/>
</dbReference>
<feature type="domain" description="Serine hydrolase" evidence="3">
    <location>
        <begin position="27"/>
        <end position="253"/>
    </location>
</feature>
<dbReference type="RefSeq" id="XP_041688129.1">
    <property type="nucleotide sequence ID" value="XM_041822450.1"/>
</dbReference>
<evidence type="ECO:0000256" key="1">
    <source>
        <dbReference type="ARBA" id="ARBA00005863"/>
    </source>
</evidence>